<evidence type="ECO:0000313" key="2">
    <source>
        <dbReference type="Proteomes" id="UP001208690"/>
    </source>
</evidence>
<dbReference type="Proteomes" id="UP001208690">
    <property type="component" value="Unassembled WGS sequence"/>
</dbReference>
<dbReference type="EMBL" id="JALIEB010000014">
    <property type="protein sequence ID" value="MCV3273379.1"/>
    <property type="molecule type" value="Genomic_DNA"/>
</dbReference>
<name>A0ABT3BII3_9RHOB</name>
<protein>
    <submittedName>
        <fullName evidence="1">Uncharacterized protein</fullName>
    </submittedName>
</protein>
<evidence type="ECO:0000313" key="1">
    <source>
        <dbReference type="EMBL" id="MCV3273379.1"/>
    </source>
</evidence>
<sequence>MEAPEELAAAAMEVTVATVVVAAERAAKAVLWVRAANLEKTGKTARQAATALQAEPVLSPARSRGSGFSLCFGGDHRGGRYVLISAGDF</sequence>
<reference evidence="1 2" key="1">
    <citation type="submission" date="2022-04" db="EMBL/GenBank/DDBJ databases">
        <title>Roseobacter sp. WL0113 is a bacterium isolated from neritic sediment.</title>
        <authorList>
            <person name="Wang L."/>
            <person name="He W."/>
            <person name="Zhang D.-F."/>
        </authorList>
    </citation>
    <scope>NUCLEOTIDE SEQUENCE [LARGE SCALE GENOMIC DNA]</scope>
    <source>
        <strain evidence="1 2">WL0113</strain>
    </source>
</reference>
<keyword evidence="2" id="KW-1185">Reference proteome</keyword>
<proteinExistence type="predicted"/>
<accession>A0ABT3BII3</accession>
<gene>
    <name evidence="1" type="ORF">MUB52_18255</name>
</gene>
<dbReference type="RefSeq" id="WP_263845602.1">
    <property type="nucleotide sequence ID" value="NZ_JALIEB010000014.1"/>
</dbReference>
<organism evidence="1 2">
    <name type="scientific">Roseobacter sinensis</name>
    <dbReference type="NCBI Taxonomy" id="2931391"/>
    <lineage>
        <taxon>Bacteria</taxon>
        <taxon>Pseudomonadati</taxon>
        <taxon>Pseudomonadota</taxon>
        <taxon>Alphaproteobacteria</taxon>
        <taxon>Rhodobacterales</taxon>
        <taxon>Roseobacteraceae</taxon>
        <taxon>Roseobacter</taxon>
    </lineage>
</organism>
<comment type="caution">
    <text evidence="1">The sequence shown here is derived from an EMBL/GenBank/DDBJ whole genome shotgun (WGS) entry which is preliminary data.</text>
</comment>